<accession>A0A6A4I2U3</accession>
<dbReference type="Proteomes" id="UP000799118">
    <property type="component" value="Unassembled WGS sequence"/>
</dbReference>
<gene>
    <name evidence="1" type="ORF">BT96DRAFT_989042</name>
</gene>
<organism evidence="1 2">
    <name type="scientific">Gymnopus androsaceus JB14</name>
    <dbReference type="NCBI Taxonomy" id="1447944"/>
    <lineage>
        <taxon>Eukaryota</taxon>
        <taxon>Fungi</taxon>
        <taxon>Dikarya</taxon>
        <taxon>Basidiomycota</taxon>
        <taxon>Agaricomycotina</taxon>
        <taxon>Agaricomycetes</taxon>
        <taxon>Agaricomycetidae</taxon>
        <taxon>Agaricales</taxon>
        <taxon>Marasmiineae</taxon>
        <taxon>Omphalotaceae</taxon>
        <taxon>Gymnopus</taxon>
    </lineage>
</organism>
<keyword evidence="2" id="KW-1185">Reference proteome</keyword>
<reference evidence="1" key="1">
    <citation type="journal article" date="2019" name="Environ. Microbiol.">
        <title>Fungal ecological strategies reflected in gene transcription - a case study of two litter decomposers.</title>
        <authorList>
            <person name="Barbi F."/>
            <person name="Kohler A."/>
            <person name="Barry K."/>
            <person name="Baskaran P."/>
            <person name="Daum C."/>
            <person name="Fauchery L."/>
            <person name="Ihrmark K."/>
            <person name="Kuo A."/>
            <person name="LaButti K."/>
            <person name="Lipzen A."/>
            <person name="Morin E."/>
            <person name="Grigoriev I.V."/>
            <person name="Henrissat B."/>
            <person name="Lindahl B."/>
            <person name="Martin F."/>
        </authorList>
    </citation>
    <scope>NUCLEOTIDE SEQUENCE</scope>
    <source>
        <strain evidence="1">JB14</strain>
    </source>
</reference>
<dbReference type="EMBL" id="ML769414">
    <property type="protein sequence ID" value="KAE9404731.1"/>
    <property type="molecule type" value="Genomic_DNA"/>
</dbReference>
<dbReference type="AlphaFoldDB" id="A0A6A4I2U3"/>
<sequence length="412" mass="46968">MSLVYLSLTFTHTEYSDNISPVVFIWVIPSSDLTEVLYGPPEVIVVLCKTPTISYQYFLKMLYSIGWNSCYNYLDANNVIPRAMNYFNIYQIWYGAHGEKSCEPGVTALDWTKMEQIEWYEQNMENLIEEKKKKGKMTKSMHKVLRPLLAMAEKIHLETGYHVGGYAIHKDHEPLTWVATTDLQNIRENKGTQMHAQAADLHTLLWTQRMKSREIKADLAQLYCILPKPKGKGMWDHHRMVLPKILVFDANRIIGYGSNNDLDLRDPGKLQLTTFVKNAWRFHVRIINWAVGVPFIKCGVQTAKGFLSGHEQIHDFSAQELKAICSNCIKVLVAEVEGKEIEDAEGGVQMVPWDEGFLHFTDEIQLAIEKQCDLALVKDTDGSITVAVSHSPNYQEEMKGASLWGDDSPAPR</sequence>
<name>A0A6A4I2U3_9AGAR</name>
<evidence type="ECO:0000313" key="1">
    <source>
        <dbReference type="EMBL" id="KAE9404731.1"/>
    </source>
</evidence>
<dbReference type="OrthoDB" id="2997110at2759"/>
<protein>
    <submittedName>
        <fullName evidence="1">Uncharacterized protein</fullName>
    </submittedName>
</protein>
<proteinExistence type="predicted"/>
<evidence type="ECO:0000313" key="2">
    <source>
        <dbReference type="Proteomes" id="UP000799118"/>
    </source>
</evidence>